<dbReference type="VEuPathDB" id="FungiDB:PODANS_3_992"/>
<dbReference type="GO" id="GO:0005524">
    <property type="term" value="F:ATP binding"/>
    <property type="evidence" value="ECO:0007669"/>
    <property type="project" value="UniProtKB-UniRule"/>
</dbReference>
<evidence type="ECO:0000313" key="5">
    <source>
        <dbReference type="Proteomes" id="UP000001197"/>
    </source>
</evidence>
<evidence type="ECO:0000256" key="1">
    <source>
        <dbReference type="PROSITE-ProRule" id="PRU10141"/>
    </source>
</evidence>
<dbReference type="Gene3D" id="3.30.200.20">
    <property type="entry name" value="Phosphorylase Kinase, domain 1"/>
    <property type="match status" value="1"/>
</dbReference>
<proteinExistence type="predicted"/>
<feature type="binding site" evidence="1">
    <location>
        <position position="244"/>
    </location>
    <ligand>
        <name>ATP</name>
        <dbReference type="ChEBI" id="CHEBI:30616"/>
    </ligand>
</feature>
<reference evidence="3 5" key="1">
    <citation type="journal article" date="2008" name="Genome Biol.">
        <title>The genome sequence of the model ascomycete fungus Podospora anserina.</title>
        <authorList>
            <person name="Espagne E."/>
            <person name="Lespinet O."/>
            <person name="Malagnac F."/>
            <person name="Da Silva C."/>
            <person name="Jaillon O."/>
            <person name="Porcel B.M."/>
            <person name="Couloux A."/>
            <person name="Aury J.-M."/>
            <person name="Segurens B."/>
            <person name="Poulain J."/>
            <person name="Anthouard V."/>
            <person name="Grossetete S."/>
            <person name="Khalili H."/>
            <person name="Coppin E."/>
            <person name="Dequard-Chablat M."/>
            <person name="Picard M."/>
            <person name="Contamine V."/>
            <person name="Arnaise S."/>
            <person name="Bourdais A."/>
            <person name="Berteaux-Lecellier V."/>
            <person name="Gautheret D."/>
            <person name="de Vries R.P."/>
            <person name="Battaglia E."/>
            <person name="Coutinho P.M."/>
            <person name="Danchin E.G.J."/>
            <person name="Henrissat B."/>
            <person name="El Khoury R."/>
            <person name="Sainsard-Chanet A."/>
            <person name="Boivin A."/>
            <person name="Pinan-Lucarre B."/>
            <person name="Sellem C.H."/>
            <person name="Debuchy R."/>
            <person name="Wincker P."/>
            <person name="Weissenbach J."/>
            <person name="Silar P."/>
        </authorList>
    </citation>
    <scope>NUCLEOTIDE SEQUENCE [LARGE SCALE GENOMIC DNA]</scope>
    <source>
        <strain evidence="5">S / ATCC MYA-4624 / DSM 980 / FGSC 10383</strain>
        <strain evidence="3">S mat+</strain>
    </source>
</reference>
<dbReference type="Proteomes" id="UP000001197">
    <property type="component" value="Chromosome 3"/>
</dbReference>
<dbReference type="HOGENOM" id="CLU_664146_0_0_1"/>
<dbReference type="RefSeq" id="XP_001903363.1">
    <property type="nucleotide sequence ID" value="XM_001903328.1"/>
</dbReference>
<reference evidence="4" key="4">
    <citation type="submission" date="2015-04" db="EMBL/GenBank/DDBJ databases">
        <title>Maintaining two mating types: Structure of the mating type locus and its role in heterokaryosis in Podospora anserina.</title>
        <authorList>
            <person name="Grognet P."/>
            <person name="Bidard F."/>
            <person name="Kuchly C."/>
            <person name="Chan Ho Tong L."/>
            <person name="Coppin E."/>
            <person name="Ait Benkhali J."/>
            <person name="Couloux A."/>
            <person name="Wincker P."/>
            <person name="Debuchy R."/>
            <person name="Silar P."/>
        </authorList>
    </citation>
    <scope>NUCLEOTIDE SEQUENCE</scope>
</reference>
<keyword evidence="1" id="KW-0067">ATP-binding</keyword>
<dbReference type="PROSITE" id="PS50011">
    <property type="entry name" value="PROTEIN_KINASE_DOM"/>
    <property type="match status" value="1"/>
</dbReference>
<dbReference type="GeneID" id="6187414"/>
<evidence type="ECO:0000313" key="4">
    <source>
        <dbReference type="EMBL" id="CDP26586.1"/>
    </source>
</evidence>
<dbReference type="GO" id="GO:0016020">
    <property type="term" value="C:membrane"/>
    <property type="evidence" value="ECO:0007669"/>
    <property type="project" value="TreeGrafter"/>
</dbReference>
<evidence type="ECO:0000313" key="3">
    <source>
        <dbReference type="EMBL" id="CAP61137.1"/>
    </source>
</evidence>
<accession>B2ACH2</accession>
<dbReference type="OrthoDB" id="4062651at2759"/>
<reference evidence="5" key="3">
    <citation type="journal article" date="2014" name="Genetics">
        <title>Maintaining two mating types: Structure of the mating type locus and its role in heterokaryosis in Podospora anserina.</title>
        <authorList>
            <person name="Grognet P."/>
            <person name="Bidard F."/>
            <person name="Kuchly C."/>
            <person name="Tong L.C.H."/>
            <person name="Coppin E."/>
            <person name="Benkhali J.A."/>
            <person name="Couloux A."/>
            <person name="Wincker P."/>
            <person name="Debuchy R."/>
            <person name="Silar P."/>
        </authorList>
    </citation>
    <scope>GENOME REANNOTATION</scope>
    <source>
        <strain evidence="5">S / ATCC MYA-4624 / DSM 980 / FGSC 10383</strain>
    </source>
</reference>
<name>B2ACH2_PODAN</name>
<evidence type="ECO:0000259" key="2">
    <source>
        <dbReference type="PROSITE" id="PS50011"/>
    </source>
</evidence>
<dbReference type="Gene3D" id="1.10.510.10">
    <property type="entry name" value="Transferase(Phosphotransferase) domain 1"/>
    <property type="match status" value="1"/>
</dbReference>
<feature type="domain" description="Protein kinase" evidence="2">
    <location>
        <begin position="215"/>
        <end position="414"/>
    </location>
</feature>
<dbReference type="GO" id="GO:0004672">
    <property type="term" value="F:protein kinase activity"/>
    <property type="evidence" value="ECO:0007669"/>
    <property type="project" value="InterPro"/>
</dbReference>
<sequence length="414" mass="46967">MPPPALDLAKEVLFYLVLQDAESRKIVEENTSYQSRYNGALSLRVKAGNTSKFAGRVLSVGRLKQTSDIVLYLRGMPDQQCYFQLYPSGELILQDATTGYHTSIGCRDASGKVIDKYSLQDDPRRRVIPMDRSLPIVIWLTSEISFKFVWGESIMKNVDAARKALIVIAEANNKAGGVHFEPQRTLNPAMIEFEPRSPNAPKVPIDLDKKPLRQIHTYKVLGEGGFGRVFMAVCLAEGKLYAVKECKKKTQKSGFKQKSNSWQYFDVGGTLVYLAPEATREGIMTRATDVYVFGLMLLEVLGRYCPSEGNAMFMNISQWRRKLEGNLRLESLRDKCRKYQDRPPLRAPFLPNFEARHGCVQSLSDFKLLRPSVEGVLHEDLKKRSTASRARIDLLRDYAPSMLAFEKKPVKEKR</sequence>
<dbReference type="InterPro" id="IPR011009">
    <property type="entry name" value="Kinase-like_dom_sf"/>
</dbReference>
<dbReference type="PROSITE" id="PS00107">
    <property type="entry name" value="PROTEIN_KINASE_ATP"/>
    <property type="match status" value="1"/>
</dbReference>
<dbReference type="KEGG" id="pan:PODANSg377"/>
<keyword evidence="1" id="KW-0547">Nucleotide-binding</keyword>
<organism evidence="3">
    <name type="scientific">Podospora anserina (strain S / ATCC MYA-4624 / DSM 980 / FGSC 10383)</name>
    <name type="common">Pleurage anserina</name>
    <dbReference type="NCBI Taxonomy" id="515849"/>
    <lineage>
        <taxon>Eukaryota</taxon>
        <taxon>Fungi</taxon>
        <taxon>Dikarya</taxon>
        <taxon>Ascomycota</taxon>
        <taxon>Pezizomycotina</taxon>
        <taxon>Sordariomycetes</taxon>
        <taxon>Sordariomycetidae</taxon>
        <taxon>Sordariales</taxon>
        <taxon>Podosporaceae</taxon>
        <taxon>Podospora</taxon>
        <taxon>Podospora anserina</taxon>
    </lineage>
</organism>
<dbReference type="InterPro" id="IPR051564">
    <property type="entry name" value="LRR_receptor-like_kinase"/>
</dbReference>
<dbReference type="PANTHER" id="PTHR48055:SF52">
    <property type="entry name" value="PROTEIN KINASE DOMAIN-CONTAINING PROTEIN"/>
    <property type="match status" value="1"/>
</dbReference>
<dbReference type="EMBL" id="FO904938">
    <property type="protein sequence ID" value="CDP26586.1"/>
    <property type="molecule type" value="Genomic_DNA"/>
</dbReference>
<dbReference type="SUPFAM" id="SSF56112">
    <property type="entry name" value="Protein kinase-like (PK-like)"/>
    <property type="match status" value="1"/>
</dbReference>
<dbReference type="EMBL" id="CU633448">
    <property type="protein sequence ID" value="CAP61137.1"/>
    <property type="molecule type" value="Genomic_DNA"/>
</dbReference>
<gene>
    <name evidence="3" type="ORF">PODANS_3_992</name>
</gene>
<keyword evidence="5" id="KW-1185">Reference proteome</keyword>
<dbReference type="InterPro" id="IPR017441">
    <property type="entry name" value="Protein_kinase_ATP_BS"/>
</dbReference>
<reference evidence="3" key="2">
    <citation type="submission" date="2008-07" db="EMBL/GenBank/DDBJ databases">
        <authorList>
            <person name="Genoscope - CEA"/>
        </authorList>
    </citation>
    <scope>NUCLEOTIDE SEQUENCE</scope>
    <source>
        <strain evidence="3">S mat+</strain>
    </source>
</reference>
<dbReference type="InterPro" id="IPR000719">
    <property type="entry name" value="Prot_kinase_dom"/>
</dbReference>
<protein>
    <submittedName>
        <fullName evidence="3">Podospora anserina S mat+ genomic DNA chromosome 3, supercontig 1</fullName>
    </submittedName>
</protein>
<dbReference type="AlphaFoldDB" id="B2ACH2"/>
<dbReference type="PANTHER" id="PTHR48055">
    <property type="entry name" value="LEUCINE-RICH REPEAT RECEPTOR PROTEIN KINASE EMS1"/>
    <property type="match status" value="1"/>
</dbReference>